<evidence type="ECO:0000256" key="1">
    <source>
        <dbReference type="ARBA" id="ARBA00004141"/>
    </source>
</evidence>
<evidence type="ECO:0000256" key="4">
    <source>
        <dbReference type="ARBA" id="ARBA00023136"/>
    </source>
</evidence>
<dbReference type="InterPro" id="IPR012340">
    <property type="entry name" value="NA-bd_OB-fold"/>
</dbReference>
<dbReference type="RefSeq" id="WP_311664269.1">
    <property type="nucleotide sequence ID" value="NZ_JAVREO010000001.1"/>
</dbReference>
<dbReference type="InterPro" id="IPR002810">
    <property type="entry name" value="NfeD-like_C"/>
</dbReference>
<feature type="transmembrane region" description="Helical" evidence="5">
    <location>
        <begin position="46"/>
        <end position="64"/>
    </location>
</feature>
<dbReference type="Proteomes" id="UP001183410">
    <property type="component" value="Unassembled WGS sequence"/>
</dbReference>
<protein>
    <submittedName>
        <fullName evidence="7">NfeD family protein</fullName>
    </submittedName>
</protein>
<comment type="caution">
    <text evidence="7">The sequence shown here is derived from an EMBL/GenBank/DDBJ whole genome shotgun (WGS) entry which is preliminary data.</text>
</comment>
<name>A0ABU2JJR0_9ACTN</name>
<keyword evidence="8" id="KW-1185">Reference proteome</keyword>
<feature type="domain" description="NfeD-like C-terminal" evidence="6">
    <location>
        <begin position="83"/>
        <end position="140"/>
    </location>
</feature>
<dbReference type="Pfam" id="PF01957">
    <property type="entry name" value="NfeD"/>
    <property type="match status" value="1"/>
</dbReference>
<dbReference type="Gene3D" id="2.40.50.140">
    <property type="entry name" value="Nucleic acid-binding proteins"/>
    <property type="match status" value="1"/>
</dbReference>
<dbReference type="EMBL" id="JAVREO010000001">
    <property type="protein sequence ID" value="MDT0265218.1"/>
    <property type="molecule type" value="Genomic_DNA"/>
</dbReference>
<dbReference type="PANTHER" id="PTHR33507">
    <property type="entry name" value="INNER MEMBRANE PROTEIN YBBJ"/>
    <property type="match status" value="1"/>
</dbReference>
<dbReference type="PANTHER" id="PTHR33507:SF3">
    <property type="entry name" value="INNER MEMBRANE PROTEIN YBBJ"/>
    <property type="match status" value="1"/>
</dbReference>
<reference evidence="8" key="1">
    <citation type="submission" date="2023-07" db="EMBL/GenBank/DDBJ databases">
        <title>30 novel species of actinomycetes from the DSMZ collection.</title>
        <authorList>
            <person name="Nouioui I."/>
        </authorList>
    </citation>
    <scope>NUCLEOTIDE SEQUENCE [LARGE SCALE GENOMIC DNA]</scope>
    <source>
        <strain evidence="8">DSM 44915</strain>
    </source>
</reference>
<dbReference type="InterPro" id="IPR052165">
    <property type="entry name" value="Membrane_assoc_protease"/>
</dbReference>
<comment type="subcellular location">
    <subcellularLocation>
        <location evidence="1">Membrane</location>
        <topology evidence="1">Multi-pass membrane protein</topology>
    </subcellularLocation>
</comment>
<dbReference type="SUPFAM" id="SSF141322">
    <property type="entry name" value="NfeD domain-like"/>
    <property type="match status" value="1"/>
</dbReference>
<evidence type="ECO:0000256" key="5">
    <source>
        <dbReference type="SAM" id="Phobius"/>
    </source>
</evidence>
<accession>A0ABU2JJR0</accession>
<evidence type="ECO:0000256" key="3">
    <source>
        <dbReference type="ARBA" id="ARBA00022989"/>
    </source>
</evidence>
<keyword evidence="2 5" id="KW-0812">Transmembrane</keyword>
<organism evidence="7 8">
    <name type="scientific">Streptomyces chisholmiae</name>
    <dbReference type="NCBI Taxonomy" id="3075540"/>
    <lineage>
        <taxon>Bacteria</taxon>
        <taxon>Bacillati</taxon>
        <taxon>Actinomycetota</taxon>
        <taxon>Actinomycetes</taxon>
        <taxon>Kitasatosporales</taxon>
        <taxon>Streptomycetaceae</taxon>
        <taxon>Streptomyces</taxon>
    </lineage>
</organism>
<sequence length="141" mass="14816">MDFWVWWLIAAGGFGIVLVLTAMPELGMLGAGAVAAAIAASFTDNLVLQVLVFAVVSTALILVVRPIARRSRSGGPPELRSGVDALMGRTAVVLERVDLHNGRIKLAGEEWSARAMGEDDAFEPGTQVSVVEIDGATAIVM</sequence>
<evidence type="ECO:0000313" key="8">
    <source>
        <dbReference type="Proteomes" id="UP001183410"/>
    </source>
</evidence>
<gene>
    <name evidence="7" type="ORF">RM844_02820</name>
</gene>
<keyword evidence="3 5" id="KW-1133">Transmembrane helix</keyword>
<evidence type="ECO:0000256" key="2">
    <source>
        <dbReference type="ARBA" id="ARBA00022692"/>
    </source>
</evidence>
<evidence type="ECO:0000313" key="7">
    <source>
        <dbReference type="EMBL" id="MDT0265218.1"/>
    </source>
</evidence>
<evidence type="ECO:0000259" key="6">
    <source>
        <dbReference type="Pfam" id="PF01957"/>
    </source>
</evidence>
<proteinExistence type="predicted"/>
<keyword evidence="4 5" id="KW-0472">Membrane</keyword>